<dbReference type="InterPro" id="IPR006860">
    <property type="entry name" value="FecR"/>
</dbReference>
<dbReference type="InterPro" id="IPR012373">
    <property type="entry name" value="Ferrdict_sens_TM"/>
</dbReference>
<name>A0A382CVR5_9ZZZZ</name>
<evidence type="ECO:0000259" key="1">
    <source>
        <dbReference type="Pfam" id="PF04773"/>
    </source>
</evidence>
<sequence>MSTTDTKRLNEILSDNPAARDQYHAYMDVHEALQEQFSIPDFTALDKVVTPEPEPSYRRPILAMAALVMIGFFINFLVREPAQVEPIAKVRGLSGSLIYTGDRGIVRKDLKEGDSLEGGTIEGMTPDAWFELEFSDGSIVMISGNSMLTFSDDGQKKLRLKEGGFSANVNPQPKDKPMLVSTRTALFEVMGTRFSVDAEPTAATLRVSEGRVRATRLSDNLSVEVPAKHRVVASQDHELTPERLPDSISIWESRLERGAKGGHGDWVPAQGGEPPYLRAIPYTIAAKIDAKQRTIYTLGKSALRKDSPPVILKPGSRIRVQGKMDTPHKIWFGVTLRRPDGDFAGRFQIIVPAERFQPGETFDVTLNPEEYHLDPSL</sequence>
<organism evidence="2">
    <name type="scientific">marine metagenome</name>
    <dbReference type="NCBI Taxonomy" id="408172"/>
    <lineage>
        <taxon>unclassified sequences</taxon>
        <taxon>metagenomes</taxon>
        <taxon>ecological metagenomes</taxon>
    </lineage>
</organism>
<dbReference type="Pfam" id="PF04773">
    <property type="entry name" value="FecR"/>
    <property type="match status" value="1"/>
</dbReference>
<reference evidence="2" key="1">
    <citation type="submission" date="2018-05" db="EMBL/GenBank/DDBJ databases">
        <authorList>
            <person name="Lanie J.A."/>
            <person name="Ng W.-L."/>
            <person name="Kazmierczak K.M."/>
            <person name="Andrzejewski T.M."/>
            <person name="Davidsen T.M."/>
            <person name="Wayne K.J."/>
            <person name="Tettelin H."/>
            <person name="Glass J.I."/>
            <person name="Rusch D."/>
            <person name="Podicherti R."/>
            <person name="Tsui H.-C.T."/>
            <person name="Winkler M.E."/>
        </authorList>
    </citation>
    <scope>NUCLEOTIDE SEQUENCE</scope>
</reference>
<accession>A0A382CVR5</accession>
<proteinExistence type="predicted"/>
<feature type="domain" description="FecR protein" evidence="1">
    <location>
        <begin position="127"/>
        <end position="213"/>
    </location>
</feature>
<dbReference type="PANTHER" id="PTHR30273">
    <property type="entry name" value="PERIPLASMIC SIGNAL SENSOR AND SIGMA FACTOR ACTIVATOR FECR-RELATED"/>
    <property type="match status" value="1"/>
</dbReference>
<gene>
    <name evidence="2" type="ORF">METZ01_LOCUS182247</name>
</gene>
<feature type="non-terminal residue" evidence="2">
    <location>
        <position position="377"/>
    </location>
</feature>
<protein>
    <recommendedName>
        <fullName evidence="1">FecR protein domain-containing protein</fullName>
    </recommendedName>
</protein>
<dbReference type="Gene3D" id="2.60.120.1440">
    <property type="match status" value="1"/>
</dbReference>
<evidence type="ECO:0000313" key="2">
    <source>
        <dbReference type="EMBL" id="SVB29393.1"/>
    </source>
</evidence>
<dbReference type="GO" id="GO:0016989">
    <property type="term" value="F:sigma factor antagonist activity"/>
    <property type="evidence" value="ECO:0007669"/>
    <property type="project" value="TreeGrafter"/>
</dbReference>
<dbReference type="AlphaFoldDB" id="A0A382CVR5"/>
<dbReference type="PANTHER" id="PTHR30273:SF2">
    <property type="entry name" value="PROTEIN FECR"/>
    <property type="match status" value="1"/>
</dbReference>
<dbReference type="EMBL" id="UINC01036041">
    <property type="protein sequence ID" value="SVB29393.1"/>
    <property type="molecule type" value="Genomic_DNA"/>
</dbReference>